<keyword evidence="2" id="KW-0575">Peroxidase</keyword>
<keyword evidence="3" id="KW-1185">Reference proteome</keyword>
<evidence type="ECO:0000313" key="2">
    <source>
        <dbReference type="EMBL" id="SEJ46736.1"/>
    </source>
</evidence>
<organism evidence="2 3">
    <name type="scientific">Dyadobacter koreensis</name>
    <dbReference type="NCBI Taxonomy" id="408657"/>
    <lineage>
        <taxon>Bacteria</taxon>
        <taxon>Pseudomonadati</taxon>
        <taxon>Bacteroidota</taxon>
        <taxon>Cytophagia</taxon>
        <taxon>Cytophagales</taxon>
        <taxon>Spirosomataceae</taxon>
        <taxon>Dyadobacter</taxon>
    </lineage>
</organism>
<evidence type="ECO:0000259" key="1">
    <source>
        <dbReference type="Pfam" id="PF02627"/>
    </source>
</evidence>
<dbReference type="PANTHER" id="PTHR35446">
    <property type="entry name" value="SI:CH211-175M2.5"/>
    <property type="match status" value="1"/>
</dbReference>
<protein>
    <submittedName>
        <fullName evidence="2">Uncharacterized peroxidase-related enzyme</fullName>
    </submittedName>
</protein>
<dbReference type="NCBIfam" id="TIGR01926">
    <property type="entry name" value="peroxid_rel"/>
    <property type="match status" value="1"/>
</dbReference>
<dbReference type="InterPro" id="IPR029032">
    <property type="entry name" value="AhpD-like"/>
</dbReference>
<keyword evidence="2" id="KW-0560">Oxidoreductase</keyword>
<dbReference type="Pfam" id="PF02627">
    <property type="entry name" value="CMD"/>
    <property type="match status" value="1"/>
</dbReference>
<accession>A0A1H6Z258</accession>
<sequence>MAHISLPNEELPGIVGLFNFRPETAKPLGALADVLLRGPSSLSSADRELIASYVSNLNNCHFCHTSHGAAAMAHLSCDVNLLDDIKQDFITIPVSQKLRTLLAIATKVQKGGKNVLEEDIQTAREAGANDEEIHDTVLIAAAFCMFNRYVDGLGTWAPKENDAYREMGERMAFVGYNRY</sequence>
<proteinExistence type="predicted"/>
<dbReference type="EMBL" id="FNXY01000008">
    <property type="protein sequence ID" value="SEJ46736.1"/>
    <property type="molecule type" value="Genomic_DNA"/>
</dbReference>
<reference evidence="2 3" key="1">
    <citation type="submission" date="2016-10" db="EMBL/GenBank/DDBJ databases">
        <authorList>
            <person name="de Groot N.N."/>
        </authorList>
    </citation>
    <scope>NUCLEOTIDE SEQUENCE [LARGE SCALE GENOMIC DNA]</scope>
    <source>
        <strain evidence="2 3">DSM 19938</strain>
    </source>
</reference>
<evidence type="ECO:0000313" key="3">
    <source>
        <dbReference type="Proteomes" id="UP000199532"/>
    </source>
</evidence>
<dbReference type="Proteomes" id="UP000199532">
    <property type="component" value="Unassembled WGS sequence"/>
</dbReference>
<dbReference type="AlphaFoldDB" id="A0A1H6Z258"/>
<dbReference type="RefSeq" id="WP_090339097.1">
    <property type="nucleotide sequence ID" value="NZ_FNXY01000008.1"/>
</dbReference>
<dbReference type="OrthoDB" id="9808310at2"/>
<feature type="domain" description="Carboxymuconolactone decarboxylase-like" evidence="1">
    <location>
        <begin position="22"/>
        <end position="73"/>
    </location>
</feature>
<dbReference type="GO" id="GO:0051920">
    <property type="term" value="F:peroxiredoxin activity"/>
    <property type="evidence" value="ECO:0007669"/>
    <property type="project" value="InterPro"/>
</dbReference>
<dbReference type="InterPro" id="IPR010195">
    <property type="entry name" value="Uncharacterised_peroxidase-rel"/>
</dbReference>
<dbReference type="PANTHER" id="PTHR35446:SF2">
    <property type="entry name" value="CARBOXYMUCONOLACTONE DECARBOXYLASE-LIKE DOMAIN-CONTAINING PROTEIN"/>
    <property type="match status" value="1"/>
</dbReference>
<dbReference type="InterPro" id="IPR003779">
    <property type="entry name" value="CMD-like"/>
</dbReference>
<dbReference type="SUPFAM" id="SSF69118">
    <property type="entry name" value="AhpD-like"/>
    <property type="match status" value="1"/>
</dbReference>
<dbReference type="Gene3D" id="1.20.1290.10">
    <property type="entry name" value="AhpD-like"/>
    <property type="match status" value="1"/>
</dbReference>
<dbReference type="STRING" id="408657.SAMN04487995_4822"/>
<gene>
    <name evidence="2" type="ORF">SAMN04487995_4822</name>
</gene>
<name>A0A1H6Z258_9BACT</name>